<dbReference type="Pfam" id="PF00857">
    <property type="entry name" value="Isochorismatase"/>
    <property type="match status" value="1"/>
</dbReference>
<comment type="caution">
    <text evidence="3">The sequence shown here is derived from an EMBL/GenBank/DDBJ whole genome shotgun (WGS) entry which is preliminary data.</text>
</comment>
<dbReference type="Proteomes" id="UP000261284">
    <property type="component" value="Unassembled WGS sequence"/>
</dbReference>
<evidence type="ECO:0000256" key="1">
    <source>
        <dbReference type="ARBA" id="ARBA00022801"/>
    </source>
</evidence>
<sequence>MTQQKSNTALLVMDMQEMLLGSLPGSDQLVSNISKAIEHARANSMPVIYVVVAFRAGYPEIHPEHRTFSTLPSRLAGVTPEQMLKIATPLAPAAGEVVVIKKRFSAFTGSDLEVILRSQGIQHLVLTGVVTSGVILSTFTEAADKDYQLTVLSDGCMDRDPAVHQLLLDKVFARVADIQTCEGWSTAAK</sequence>
<gene>
    <name evidence="3" type="ORF">DXN05_19685</name>
</gene>
<accession>A0A3E1NF07</accession>
<name>A0A3E1NF07_9BACT</name>
<dbReference type="GO" id="GO:0016787">
    <property type="term" value="F:hydrolase activity"/>
    <property type="evidence" value="ECO:0007669"/>
    <property type="project" value="UniProtKB-KW"/>
</dbReference>
<evidence type="ECO:0000313" key="3">
    <source>
        <dbReference type="EMBL" id="RFM26452.1"/>
    </source>
</evidence>
<feature type="domain" description="Isochorismatase-like" evidence="2">
    <location>
        <begin position="8"/>
        <end position="180"/>
    </location>
</feature>
<dbReference type="CDD" id="cd00431">
    <property type="entry name" value="cysteine_hydrolases"/>
    <property type="match status" value="1"/>
</dbReference>
<protein>
    <submittedName>
        <fullName evidence="3">Cysteine hydrolase</fullName>
    </submittedName>
</protein>
<dbReference type="EMBL" id="QTJU01000009">
    <property type="protein sequence ID" value="RFM26452.1"/>
    <property type="molecule type" value="Genomic_DNA"/>
</dbReference>
<dbReference type="InterPro" id="IPR036380">
    <property type="entry name" value="Isochorismatase-like_sf"/>
</dbReference>
<dbReference type="InterPro" id="IPR050272">
    <property type="entry name" value="Isochorismatase-like_hydrls"/>
</dbReference>
<dbReference type="PANTHER" id="PTHR43540">
    <property type="entry name" value="PEROXYUREIDOACRYLATE/UREIDOACRYLATE AMIDOHYDROLASE-RELATED"/>
    <property type="match status" value="1"/>
</dbReference>
<dbReference type="Gene3D" id="3.40.50.850">
    <property type="entry name" value="Isochorismatase-like"/>
    <property type="match status" value="1"/>
</dbReference>
<organism evidence="3 4">
    <name type="scientific">Deminuibacter soli</name>
    <dbReference type="NCBI Taxonomy" id="2291815"/>
    <lineage>
        <taxon>Bacteria</taxon>
        <taxon>Pseudomonadati</taxon>
        <taxon>Bacteroidota</taxon>
        <taxon>Chitinophagia</taxon>
        <taxon>Chitinophagales</taxon>
        <taxon>Chitinophagaceae</taxon>
        <taxon>Deminuibacter</taxon>
    </lineage>
</organism>
<dbReference type="SUPFAM" id="SSF52499">
    <property type="entry name" value="Isochorismatase-like hydrolases"/>
    <property type="match status" value="1"/>
</dbReference>
<dbReference type="RefSeq" id="WP_116849005.1">
    <property type="nucleotide sequence ID" value="NZ_QTJU01000009.1"/>
</dbReference>
<dbReference type="InterPro" id="IPR000868">
    <property type="entry name" value="Isochorismatase-like_dom"/>
</dbReference>
<evidence type="ECO:0000259" key="2">
    <source>
        <dbReference type="Pfam" id="PF00857"/>
    </source>
</evidence>
<keyword evidence="1 3" id="KW-0378">Hydrolase</keyword>
<proteinExistence type="predicted"/>
<dbReference type="AlphaFoldDB" id="A0A3E1NF07"/>
<reference evidence="3 4" key="1">
    <citation type="submission" date="2018-08" db="EMBL/GenBank/DDBJ databases">
        <title>Chitinophagaceae sp. K23C18032701, a novel bacterium isolated from forest soil.</title>
        <authorList>
            <person name="Wang C."/>
        </authorList>
    </citation>
    <scope>NUCLEOTIDE SEQUENCE [LARGE SCALE GENOMIC DNA]</scope>
    <source>
        <strain evidence="3 4">K23C18032701</strain>
    </source>
</reference>
<evidence type="ECO:0000313" key="4">
    <source>
        <dbReference type="Proteomes" id="UP000261284"/>
    </source>
</evidence>
<keyword evidence="4" id="KW-1185">Reference proteome</keyword>
<dbReference type="OrthoDB" id="9785724at2"/>